<feature type="transmembrane region" description="Helical" evidence="6">
    <location>
        <begin position="229"/>
        <end position="247"/>
    </location>
</feature>
<comment type="caution">
    <text evidence="8">The sequence shown here is derived from an EMBL/GenBank/DDBJ whole genome shotgun (WGS) entry which is preliminary data.</text>
</comment>
<keyword evidence="2 6" id="KW-0812">Transmembrane</keyword>
<evidence type="ECO:0000313" key="8">
    <source>
        <dbReference type="EMBL" id="KAK0742705.1"/>
    </source>
</evidence>
<dbReference type="AlphaFoldDB" id="A0AA40ENR3"/>
<evidence type="ECO:0000256" key="2">
    <source>
        <dbReference type="ARBA" id="ARBA00022692"/>
    </source>
</evidence>
<feature type="transmembrane region" description="Helical" evidence="6">
    <location>
        <begin position="267"/>
        <end position="290"/>
    </location>
</feature>
<protein>
    <recommendedName>
        <fullName evidence="7">Rhodopsin domain-containing protein</fullName>
    </recommendedName>
</protein>
<dbReference type="EMBL" id="JAUKUD010000005">
    <property type="protein sequence ID" value="KAK0742705.1"/>
    <property type="molecule type" value="Genomic_DNA"/>
</dbReference>
<feature type="transmembrane region" description="Helical" evidence="6">
    <location>
        <begin position="148"/>
        <end position="169"/>
    </location>
</feature>
<comment type="similarity">
    <text evidence="5">Belongs to the SAT4 family.</text>
</comment>
<reference evidence="8" key="1">
    <citation type="submission" date="2023-06" db="EMBL/GenBank/DDBJ databases">
        <title>Genome-scale phylogeny and comparative genomics of the fungal order Sordariales.</title>
        <authorList>
            <consortium name="Lawrence Berkeley National Laboratory"/>
            <person name="Hensen N."/>
            <person name="Bonometti L."/>
            <person name="Westerberg I."/>
            <person name="Brannstrom I.O."/>
            <person name="Guillou S."/>
            <person name="Cros-Aarteil S."/>
            <person name="Calhoun S."/>
            <person name="Haridas S."/>
            <person name="Kuo A."/>
            <person name="Mondo S."/>
            <person name="Pangilinan J."/>
            <person name="Riley R."/>
            <person name="LaButti K."/>
            <person name="Andreopoulos B."/>
            <person name="Lipzen A."/>
            <person name="Chen C."/>
            <person name="Yanf M."/>
            <person name="Daum C."/>
            <person name="Ng V."/>
            <person name="Clum A."/>
            <person name="Steindorff A."/>
            <person name="Ohm R."/>
            <person name="Martin F."/>
            <person name="Silar P."/>
            <person name="Natvig D."/>
            <person name="Lalanne C."/>
            <person name="Gautier V."/>
            <person name="Ament-velasquez S.L."/>
            <person name="Kruys A."/>
            <person name="Hutchinson M.I."/>
            <person name="Powell A.J."/>
            <person name="Barry K."/>
            <person name="Miller A.N."/>
            <person name="Grigoriev I.V."/>
            <person name="Debuchy R."/>
            <person name="Gladieux P."/>
            <person name="Thoren M.H."/>
            <person name="Johannesson H."/>
        </authorList>
    </citation>
    <scope>NUCLEOTIDE SEQUENCE</scope>
    <source>
        <strain evidence="8">SMH3187-1</strain>
    </source>
</reference>
<proteinExistence type="inferred from homology"/>
<dbReference type="InterPro" id="IPR052337">
    <property type="entry name" value="SAT4-like"/>
</dbReference>
<dbReference type="PANTHER" id="PTHR33048:SF42">
    <property type="entry name" value="INTEGRAL MEMBRANE PROTEIN"/>
    <property type="match status" value="1"/>
</dbReference>
<evidence type="ECO:0000256" key="6">
    <source>
        <dbReference type="SAM" id="Phobius"/>
    </source>
</evidence>
<organism evidence="8 9">
    <name type="scientific">Schizothecium vesticola</name>
    <dbReference type="NCBI Taxonomy" id="314040"/>
    <lineage>
        <taxon>Eukaryota</taxon>
        <taxon>Fungi</taxon>
        <taxon>Dikarya</taxon>
        <taxon>Ascomycota</taxon>
        <taxon>Pezizomycotina</taxon>
        <taxon>Sordariomycetes</taxon>
        <taxon>Sordariomycetidae</taxon>
        <taxon>Sordariales</taxon>
        <taxon>Schizotheciaceae</taxon>
        <taxon>Schizothecium</taxon>
    </lineage>
</organism>
<gene>
    <name evidence="8" type="ORF">B0T18DRAFT_447610</name>
</gene>
<evidence type="ECO:0000256" key="4">
    <source>
        <dbReference type="ARBA" id="ARBA00023136"/>
    </source>
</evidence>
<evidence type="ECO:0000313" key="9">
    <source>
        <dbReference type="Proteomes" id="UP001172155"/>
    </source>
</evidence>
<keyword evidence="4 6" id="KW-0472">Membrane</keyword>
<evidence type="ECO:0000256" key="3">
    <source>
        <dbReference type="ARBA" id="ARBA00022989"/>
    </source>
</evidence>
<feature type="transmembrane region" description="Helical" evidence="6">
    <location>
        <begin position="108"/>
        <end position="128"/>
    </location>
</feature>
<dbReference type="InterPro" id="IPR049326">
    <property type="entry name" value="Rhodopsin_dom_fungi"/>
</dbReference>
<dbReference type="Proteomes" id="UP001172155">
    <property type="component" value="Unassembled WGS sequence"/>
</dbReference>
<evidence type="ECO:0000256" key="5">
    <source>
        <dbReference type="ARBA" id="ARBA00038359"/>
    </source>
</evidence>
<feature type="transmembrane region" description="Helical" evidence="6">
    <location>
        <begin position="71"/>
        <end position="96"/>
    </location>
</feature>
<evidence type="ECO:0000259" key="7">
    <source>
        <dbReference type="Pfam" id="PF20684"/>
    </source>
</evidence>
<comment type="subcellular location">
    <subcellularLocation>
        <location evidence="1">Membrane</location>
        <topology evidence="1">Multi-pass membrane protein</topology>
    </subcellularLocation>
</comment>
<keyword evidence="3 6" id="KW-1133">Transmembrane helix</keyword>
<evidence type="ECO:0000256" key="1">
    <source>
        <dbReference type="ARBA" id="ARBA00004141"/>
    </source>
</evidence>
<feature type="domain" description="Rhodopsin" evidence="7">
    <location>
        <begin position="55"/>
        <end position="290"/>
    </location>
</feature>
<accession>A0AA40ENR3</accession>
<feature type="transmembrane region" description="Helical" evidence="6">
    <location>
        <begin position="40"/>
        <end position="59"/>
    </location>
</feature>
<dbReference type="Pfam" id="PF20684">
    <property type="entry name" value="Fung_rhodopsin"/>
    <property type="match status" value="1"/>
</dbReference>
<name>A0AA40ENR3_9PEZI</name>
<feature type="transmembrane region" description="Helical" evidence="6">
    <location>
        <begin position="197"/>
        <end position="217"/>
    </location>
</feature>
<sequence>MAGQSPPPSPRPEQFVPGATPTPEQLASLPHDSQSIKLNAVPWSLTAIATLFLVLRLFVKLWRRKRLWWDDYILIAAWVCLVIETSILSAMVGLGFGGHIWDFPFQNIGQLVIYINVAGSFSPTAAIWSKTSFAVTLLRVTEGRTKAFIWFLIISGNFIIGLTGLFLWVQCTPVQKSWDVMIPGTCWAPDLLMKYNIFSGSYSAAMDIILALLPWAIIWKLTMRKMEKIGVAIGMSMGIFAGIIGIIKTANFPAMLSPDFVDSVDLWVWGNAETAITIVAACIPVLRGLVYSDRRPFHKSLNTIPNMGGGLPSNLTESLWGGTLASLSKEETEGSPSSSENVLGSHASDEYVLGSALQGGGEIQPTTVGSPEQYKN</sequence>
<dbReference type="GO" id="GO:0016020">
    <property type="term" value="C:membrane"/>
    <property type="evidence" value="ECO:0007669"/>
    <property type="project" value="UniProtKB-SubCell"/>
</dbReference>
<dbReference type="PANTHER" id="PTHR33048">
    <property type="entry name" value="PTH11-LIKE INTEGRAL MEMBRANE PROTEIN (AFU_ORTHOLOGUE AFUA_5G11245)"/>
    <property type="match status" value="1"/>
</dbReference>
<keyword evidence="9" id="KW-1185">Reference proteome</keyword>